<organism evidence="1 2">
    <name type="scientific">Mytilus edulis</name>
    <name type="common">Blue mussel</name>
    <dbReference type="NCBI Taxonomy" id="6550"/>
    <lineage>
        <taxon>Eukaryota</taxon>
        <taxon>Metazoa</taxon>
        <taxon>Spiralia</taxon>
        <taxon>Lophotrochozoa</taxon>
        <taxon>Mollusca</taxon>
        <taxon>Bivalvia</taxon>
        <taxon>Autobranchia</taxon>
        <taxon>Pteriomorphia</taxon>
        <taxon>Mytilida</taxon>
        <taxon>Mytiloidea</taxon>
        <taxon>Mytilidae</taxon>
        <taxon>Mytilinae</taxon>
        <taxon>Mytilus</taxon>
    </lineage>
</organism>
<proteinExistence type="predicted"/>
<comment type="caution">
    <text evidence="1">The sequence shown here is derived from an EMBL/GenBank/DDBJ whole genome shotgun (WGS) entry which is preliminary data.</text>
</comment>
<dbReference type="AlphaFoldDB" id="A0A8S3QCI7"/>
<name>A0A8S3QCI7_MYTED</name>
<reference evidence="1" key="1">
    <citation type="submission" date="2021-03" db="EMBL/GenBank/DDBJ databases">
        <authorList>
            <person name="Bekaert M."/>
        </authorList>
    </citation>
    <scope>NUCLEOTIDE SEQUENCE</scope>
</reference>
<dbReference type="EMBL" id="CAJPWZ010000389">
    <property type="protein sequence ID" value="CAG2192440.1"/>
    <property type="molecule type" value="Genomic_DNA"/>
</dbReference>
<dbReference type="Proteomes" id="UP000683360">
    <property type="component" value="Unassembled WGS sequence"/>
</dbReference>
<dbReference type="OrthoDB" id="6078784at2759"/>
<accession>A0A8S3QCI7</accession>
<evidence type="ECO:0000313" key="2">
    <source>
        <dbReference type="Proteomes" id="UP000683360"/>
    </source>
</evidence>
<protein>
    <recommendedName>
        <fullName evidence="3">Death domain-containing protein</fullName>
    </recommendedName>
</protein>
<evidence type="ECO:0000313" key="1">
    <source>
        <dbReference type="EMBL" id="CAG2192440.1"/>
    </source>
</evidence>
<gene>
    <name evidence="1" type="ORF">MEDL_7599</name>
</gene>
<keyword evidence="2" id="KW-1185">Reference proteome</keyword>
<evidence type="ECO:0008006" key="3">
    <source>
        <dbReference type="Google" id="ProtNLM"/>
    </source>
</evidence>
<sequence length="616" mass="71010">MRNCFIKDIKSMFSNYDKKEHLHLETVYFINGIDKHDAEIQRMTDQVVQFAVEQTSWGQRRPMQWVPLELQISNMRMKNINIITKADLLNVNQLNNDLALEGRQLNDFLLVQHSLGKLMFYNLPGLDNFIIIHPPALVNILRSFVTDEKFFPDEPNLKTILLKMTTTGKISKTELLKLWEQHQFQQYMQDESIKEFVVQLLMHLDILVIPKASKQTNVYLVPCMIKSTRPSHFNSTENQEGNTICLRYTIARHSIPTSLAYKIIGASICAWPLKYEDNKPCLYHKAALVNVSQDIELRIWIEDNHVMVVMTNELALIHISPDVAASVQECLTKNLESSLLFHYNSFGKQMKPTKASELYTMEVGIPCGQDVCYTSLQDVIMQDKWICEKEKNHDTRYLRYWTFNKSQTTCGPECKGLNNNEIRTEPSDKHLVRLGNQIGIKLFDDFFINLKMDRKKWESIEYTYAGHSPEGIMSMALVKWKECKLENMDDPTLNDLSEALAAVKLDTHAICQVFRENTKLQDIADFKLLETPGDDVLEELSKQIGNCALQLGIELGVSFHKLQSSFIKFPKDLPGLLEDILKIWKTESKVPTYHSLMMALTRVDGGGVGYLRKLFI</sequence>
<dbReference type="InterPro" id="IPR011029">
    <property type="entry name" value="DEATH-like_dom_sf"/>
</dbReference>
<dbReference type="Gene3D" id="1.10.533.10">
    <property type="entry name" value="Death Domain, Fas"/>
    <property type="match status" value="2"/>
</dbReference>